<accession>A0A1G6RIX8</accession>
<keyword evidence="2" id="KW-1185">Reference proteome</keyword>
<proteinExistence type="predicted"/>
<name>A0A1G6RIX8_NIADE</name>
<dbReference type="AlphaFoldDB" id="A0A1G6RIX8"/>
<dbReference type="RefSeq" id="WP_090390259.1">
    <property type="nucleotide sequence ID" value="NZ_FMZO01000005.1"/>
</dbReference>
<evidence type="ECO:0000313" key="2">
    <source>
        <dbReference type="Proteomes" id="UP000198757"/>
    </source>
</evidence>
<dbReference type="Pfam" id="PF16389">
    <property type="entry name" value="DUF4998"/>
    <property type="match status" value="1"/>
</dbReference>
<dbReference type="STRING" id="1285928.SAMN04487894_105294"/>
<dbReference type="PROSITE" id="PS51257">
    <property type="entry name" value="PROKAR_LIPOPROTEIN"/>
    <property type="match status" value="1"/>
</dbReference>
<dbReference type="EMBL" id="FMZO01000005">
    <property type="protein sequence ID" value="SDD04391.1"/>
    <property type="molecule type" value="Genomic_DNA"/>
</dbReference>
<dbReference type="Proteomes" id="UP000198757">
    <property type="component" value="Unassembled WGS sequence"/>
</dbReference>
<protein>
    <recommendedName>
        <fullName evidence="3">DUF4998 domain-containing protein</fullName>
    </recommendedName>
</protein>
<reference evidence="2" key="1">
    <citation type="submission" date="2016-10" db="EMBL/GenBank/DDBJ databases">
        <authorList>
            <person name="Varghese N."/>
            <person name="Submissions S."/>
        </authorList>
    </citation>
    <scope>NUCLEOTIDE SEQUENCE [LARGE SCALE GENOMIC DNA]</scope>
    <source>
        <strain evidence="2">DSM 25811 / CCM 8410 / LMG 26954 / E90</strain>
    </source>
</reference>
<organism evidence="1 2">
    <name type="scientific">Niabella drilacis (strain DSM 25811 / CCM 8410 / CCUG 62505 / LMG 26954 / E90)</name>
    <dbReference type="NCBI Taxonomy" id="1285928"/>
    <lineage>
        <taxon>Bacteria</taxon>
        <taxon>Pseudomonadati</taxon>
        <taxon>Bacteroidota</taxon>
        <taxon>Chitinophagia</taxon>
        <taxon>Chitinophagales</taxon>
        <taxon>Chitinophagaceae</taxon>
        <taxon>Niabella</taxon>
    </lineage>
</organism>
<dbReference type="OrthoDB" id="1043438at2"/>
<gene>
    <name evidence="1" type="ORF">SAMN04487894_105294</name>
</gene>
<evidence type="ECO:0008006" key="3">
    <source>
        <dbReference type="Google" id="ProtNLM"/>
    </source>
</evidence>
<sequence>MIDKIKFQKSGFLIGSFLLAGVLSCSRKADDYQKYQNGREQIYTGVVSNLRTDPGKLRARIKWNPSSDPSISRYLLFWNNGNDSLEIGTKGESTADTISVIITSGLQESDIQSFSLYTYDKAGNHSIGQLTAPLRIYGSIYEASLYNKQLVTANPYKIYPVNNSITFYFTKSDTTNIFNQLYYYTKNDAVDSIRFTGDSVNVSNLKTGTRVAIQSYFLPVRNALDTFRTRRADSTIIIN</sequence>
<evidence type="ECO:0000313" key="1">
    <source>
        <dbReference type="EMBL" id="SDD04391.1"/>
    </source>
</evidence>